<dbReference type="Proteomes" id="UP000034029">
    <property type="component" value="Chromosome"/>
</dbReference>
<evidence type="ECO:0000313" key="9">
    <source>
        <dbReference type="Proteomes" id="UP000183090"/>
    </source>
</evidence>
<dbReference type="EMBL" id="FOTB01000001">
    <property type="protein sequence ID" value="SFK57482.1"/>
    <property type="molecule type" value="Genomic_DNA"/>
</dbReference>
<dbReference type="KEGG" id="shv:AAT16_06445"/>
<reference evidence="7 9" key="3">
    <citation type="submission" date="2016-10" db="EMBL/GenBank/DDBJ databases">
        <authorList>
            <person name="Varghese N."/>
            <person name="Submissions S."/>
        </authorList>
    </citation>
    <scope>NUCLEOTIDE SEQUENCE [LARGE SCALE GENOMIC DNA]</scope>
    <source>
        <strain evidence="7 9">CGMCC 1.6501</strain>
    </source>
</reference>
<keyword evidence="8" id="KW-1185">Reference proteome</keyword>
<dbReference type="RefSeq" id="WP_046790089.1">
    <property type="nucleotide sequence ID" value="NZ_CP011366.1"/>
</dbReference>
<evidence type="ECO:0000313" key="6">
    <source>
        <dbReference type="EMBL" id="AKG73901.1"/>
    </source>
</evidence>
<protein>
    <submittedName>
        <fullName evidence="7">Transcriptional regulator, LytTR family</fullName>
    </submittedName>
</protein>
<dbReference type="Gene3D" id="2.40.50.1020">
    <property type="entry name" value="LytTr DNA-binding domain"/>
    <property type="match status" value="1"/>
</dbReference>
<evidence type="ECO:0000313" key="7">
    <source>
        <dbReference type="EMBL" id="SFK57482.1"/>
    </source>
</evidence>
<dbReference type="PROSITE" id="PS50930">
    <property type="entry name" value="HTH_LYTTR"/>
    <property type="match status" value="1"/>
</dbReference>
<name>A0A0F7HLZ3_9STAP</name>
<evidence type="ECO:0000256" key="4">
    <source>
        <dbReference type="ARBA" id="ARBA00023163"/>
    </source>
</evidence>
<evidence type="ECO:0000256" key="2">
    <source>
        <dbReference type="ARBA" id="ARBA00023015"/>
    </source>
</evidence>
<keyword evidence="3" id="KW-0238">DNA-binding</keyword>
<reference evidence="6 8" key="1">
    <citation type="journal article" date="2015" name="Int. J. Syst. Evol. Microbiol.">
        <title>Complete genome sequence of Salinicoccus halodurans H3B36, isolated from the Qaidam Basin in China.</title>
        <authorList>
            <person name="Jiang K."/>
            <person name="Xue Y."/>
            <person name="Ma Y."/>
        </authorList>
    </citation>
    <scope>NUCLEOTIDE SEQUENCE [LARGE SCALE GENOMIC DNA]</scope>
    <source>
        <strain evidence="6 8">H3B36</strain>
    </source>
</reference>
<evidence type="ECO:0000256" key="3">
    <source>
        <dbReference type="ARBA" id="ARBA00023125"/>
    </source>
</evidence>
<keyword evidence="1" id="KW-0963">Cytoplasm</keyword>
<dbReference type="GO" id="GO:0003677">
    <property type="term" value="F:DNA binding"/>
    <property type="evidence" value="ECO:0007669"/>
    <property type="project" value="UniProtKB-KW"/>
</dbReference>
<dbReference type="PANTHER" id="PTHR37299:SF2">
    <property type="entry name" value="HTH LYTTR-TYPE DOMAIN-CONTAINING PROTEIN"/>
    <property type="match status" value="1"/>
</dbReference>
<gene>
    <name evidence="6" type="ORF">AAT16_06445</name>
    <name evidence="7" type="ORF">SAMN05216235_0530</name>
</gene>
<dbReference type="AlphaFoldDB" id="A0A0F7HLZ3"/>
<feature type="domain" description="HTH LytTR-type" evidence="5">
    <location>
        <begin position="43"/>
        <end position="146"/>
    </location>
</feature>
<dbReference type="Proteomes" id="UP000183090">
    <property type="component" value="Unassembled WGS sequence"/>
</dbReference>
<keyword evidence="2" id="KW-0805">Transcription regulation</keyword>
<evidence type="ECO:0000313" key="8">
    <source>
        <dbReference type="Proteomes" id="UP000034029"/>
    </source>
</evidence>
<proteinExistence type="predicted"/>
<dbReference type="OrthoDB" id="9808614at2"/>
<dbReference type="InterPro" id="IPR046947">
    <property type="entry name" value="LytR-like"/>
</dbReference>
<dbReference type="Pfam" id="PF04397">
    <property type="entry name" value="LytTR"/>
    <property type="match status" value="1"/>
</dbReference>
<organism evidence="7 9">
    <name type="scientific">Salinicoccus halodurans</name>
    <dbReference type="NCBI Taxonomy" id="407035"/>
    <lineage>
        <taxon>Bacteria</taxon>
        <taxon>Bacillati</taxon>
        <taxon>Bacillota</taxon>
        <taxon>Bacilli</taxon>
        <taxon>Bacillales</taxon>
        <taxon>Staphylococcaceae</taxon>
        <taxon>Salinicoccus</taxon>
    </lineage>
</organism>
<evidence type="ECO:0000259" key="5">
    <source>
        <dbReference type="PROSITE" id="PS50930"/>
    </source>
</evidence>
<dbReference type="EMBL" id="CP011366">
    <property type="protein sequence ID" value="AKG73901.1"/>
    <property type="molecule type" value="Genomic_DNA"/>
</dbReference>
<keyword evidence="4" id="KW-0804">Transcription</keyword>
<dbReference type="SMART" id="SM00850">
    <property type="entry name" value="LytTR"/>
    <property type="match status" value="1"/>
</dbReference>
<dbReference type="GO" id="GO:0000156">
    <property type="term" value="F:phosphorelay response regulator activity"/>
    <property type="evidence" value="ECO:0007669"/>
    <property type="project" value="InterPro"/>
</dbReference>
<accession>A0A0F7HLZ3</accession>
<reference evidence="8" key="2">
    <citation type="submission" date="2015-04" db="EMBL/GenBank/DDBJ databases">
        <title>Complete genome sequence of Salinicoccus halodurans strain H3B36, isolated from the Qaidam basin of China.</title>
        <authorList>
            <person name="Ma Y."/>
            <person name="Jiang K."/>
            <person name="Xue Y."/>
        </authorList>
    </citation>
    <scope>NUCLEOTIDE SEQUENCE [LARGE SCALE GENOMIC DNA]</scope>
    <source>
        <strain evidence="8">H3B36</strain>
    </source>
</reference>
<sequence length="146" mass="17012">MKINIEIGSKVSEDIISIQAAEMTDEIRNVVKYIESMGSNSTLNGRIENDIYRIKLQHVHRFFIEDKILQVQTCKNTYAVDKRLYQIEEITGLEFIKISKSEIININFLDHLSSTPSGQIKIYMKNGEYTFSSRRYLKSIKERLSL</sequence>
<dbReference type="PANTHER" id="PTHR37299">
    <property type="entry name" value="TRANSCRIPTIONAL REGULATOR-RELATED"/>
    <property type="match status" value="1"/>
</dbReference>
<dbReference type="InterPro" id="IPR007492">
    <property type="entry name" value="LytTR_DNA-bd_dom"/>
</dbReference>
<evidence type="ECO:0000256" key="1">
    <source>
        <dbReference type="ARBA" id="ARBA00022490"/>
    </source>
</evidence>